<reference evidence="2 3" key="1">
    <citation type="submission" date="2023-06" db="EMBL/GenBank/DDBJ databases">
        <title>Rock-solubilizing bacteria, Microbacterium invictum, promotes re-establishment of vegetation in rocky wasteland by accelerating rock bio-weathering and reshaping soil bacterial community.</title>
        <authorList>
            <person name="Liu C."/>
        </authorList>
    </citation>
    <scope>NUCLEOTIDE SEQUENCE [LARGE SCALE GENOMIC DNA]</scope>
    <source>
        <strain evidence="2 3">X-18</strain>
    </source>
</reference>
<dbReference type="Proteomes" id="UP001324533">
    <property type="component" value="Chromosome"/>
</dbReference>
<protein>
    <submittedName>
        <fullName evidence="2">Uncharacterized protein</fullName>
    </submittedName>
</protein>
<evidence type="ECO:0000313" key="2">
    <source>
        <dbReference type="EMBL" id="WQB69830.1"/>
    </source>
</evidence>
<evidence type="ECO:0000256" key="1">
    <source>
        <dbReference type="SAM" id="Phobius"/>
    </source>
</evidence>
<gene>
    <name evidence="2" type="ORF">T9R20_14185</name>
</gene>
<keyword evidence="1" id="KW-1133">Transmembrane helix</keyword>
<evidence type="ECO:0000313" key="3">
    <source>
        <dbReference type="Proteomes" id="UP001324533"/>
    </source>
</evidence>
<dbReference type="RefSeq" id="WP_322409956.1">
    <property type="nucleotide sequence ID" value="NZ_CP139779.1"/>
</dbReference>
<dbReference type="EMBL" id="CP139779">
    <property type="protein sequence ID" value="WQB69830.1"/>
    <property type="molecule type" value="Genomic_DNA"/>
</dbReference>
<name>A0ABZ0VB99_9MICO</name>
<keyword evidence="1" id="KW-0472">Membrane</keyword>
<accession>A0ABZ0VB99</accession>
<feature type="transmembrane region" description="Helical" evidence="1">
    <location>
        <begin position="60"/>
        <end position="83"/>
    </location>
</feature>
<keyword evidence="1" id="KW-0812">Transmembrane</keyword>
<organism evidence="2 3">
    <name type="scientific">Microbacterium invictum</name>
    <dbReference type="NCBI Taxonomy" id="515415"/>
    <lineage>
        <taxon>Bacteria</taxon>
        <taxon>Bacillati</taxon>
        <taxon>Actinomycetota</taxon>
        <taxon>Actinomycetes</taxon>
        <taxon>Micrococcales</taxon>
        <taxon>Microbacteriaceae</taxon>
        <taxon>Microbacterium</taxon>
    </lineage>
</organism>
<keyword evidence="3" id="KW-1185">Reference proteome</keyword>
<proteinExistence type="predicted"/>
<sequence>MTTTLHKNWLIVTAIVVGAFGPVFALGTTLATSGPAQFTLDVLAWPVDGAQDYQSATTRFLTALTGGFLLGWGVTILCLRQWVFDSAPEGVRRSVLVGLIAWFVLDSAGSIASGNPINAVLNVIVLALASGPLWVPARDSAPPARDRAVKAGQ</sequence>